<dbReference type="InterPro" id="IPR014776">
    <property type="entry name" value="4pyrrole_Mease_sub2"/>
</dbReference>
<keyword evidence="3 7" id="KW-0489">Methyltransferase</keyword>
<evidence type="ECO:0000256" key="2">
    <source>
        <dbReference type="ARBA" id="ARBA00022552"/>
    </source>
</evidence>
<name>A0A345Z4D7_9MOLU</name>
<dbReference type="NCBIfam" id="TIGR00096">
    <property type="entry name" value="16S rRNA (cytidine(1402)-2'-O)-methyltransferase"/>
    <property type="match status" value="1"/>
</dbReference>
<dbReference type="InterPro" id="IPR035996">
    <property type="entry name" value="4pyrrol_Methylase_sf"/>
</dbReference>
<evidence type="ECO:0000313" key="7">
    <source>
        <dbReference type="EMBL" id="AXK51466.1"/>
    </source>
</evidence>
<dbReference type="CDD" id="cd11648">
    <property type="entry name" value="RsmI"/>
    <property type="match status" value="1"/>
</dbReference>
<protein>
    <submittedName>
        <fullName evidence="7">16S rRNA (Cytidine1402-2'-O)-methyltransferase</fullName>
    </submittedName>
</protein>
<dbReference type="EMBL" id="CP031376">
    <property type="protein sequence ID" value="AXK51466.1"/>
    <property type="molecule type" value="Genomic_DNA"/>
</dbReference>
<dbReference type="InterPro" id="IPR018063">
    <property type="entry name" value="SAM_MeTrfase_RsmI_CS"/>
</dbReference>
<dbReference type="RefSeq" id="WP_115558362.1">
    <property type="nucleotide sequence ID" value="NZ_CP031376.1"/>
</dbReference>
<evidence type="ECO:0000256" key="4">
    <source>
        <dbReference type="ARBA" id="ARBA00022679"/>
    </source>
</evidence>
<dbReference type="GO" id="GO:0032259">
    <property type="term" value="P:methylation"/>
    <property type="evidence" value="ECO:0007669"/>
    <property type="project" value="UniProtKB-KW"/>
</dbReference>
<evidence type="ECO:0000256" key="1">
    <source>
        <dbReference type="ARBA" id="ARBA00022490"/>
    </source>
</evidence>
<organism evidence="7 8">
    <name type="scientific">Spiroplasma alleghenense</name>
    <dbReference type="NCBI Taxonomy" id="216931"/>
    <lineage>
        <taxon>Bacteria</taxon>
        <taxon>Bacillati</taxon>
        <taxon>Mycoplasmatota</taxon>
        <taxon>Mollicutes</taxon>
        <taxon>Entomoplasmatales</taxon>
        <taxon>Spiroplasmataceae</taxon>
        <taxon>Spiroplasma</taxon>
    </lineage>
</organism>
<accession>A0A345Z4D7</accession>
<keyword evidence="8" id="KW-1185">Reference proteome</keyword>
<dbReference type="OrthoDB" id="9809084at2"/>
<dbReference type="Proteomes" id="UP000254792">
    <property type="component" value="Chromosome"/>
</dbReference>
<dbReference type="InterPro" id="IPR008189">
    <property type="entry name" value="rRNA_ssu_MeTfrase_I"/>
</dbReference>
<evidence type="ECO:0000313" key="8">
    <source>
        <dbReference type="Proteomes" id="UP000254792"/>
    </source>
</evidence>
<dbReference type="KEGG" id="salx:SALLE_v1c07960"/>
<dbReference type="SUPFAM" id="SSF53790">
    <property type="entry name" value="Tetrapyrrole methylase"/>
    <property type="match status" value="1"/>
</dbReference>
<dbReference type="GO" id="GO:0006364">
    <property type="term" value="P:rRNA processing"/>
    <property type="evidence" value="ECO:0007669"/>
    <property type="project" value="UniProtKB-KW"/>
</dbReference>
<evidence type="ECO:0000256" key="3">
    <source>
        <dbReference type="ARBA" id="ARBA00022603"/>
    </source>
</evidence>
<dbReference type="InterPro" id="IPR000878">
    <property type="entry name" value="4pyrrol_Mease"/>
</dbReference>
<dbReference type="AlphaFoldDB" id="A0A345Z4D7"/>
<dbReference type="InterPro" id="IPR014777">
    <property type="entry name" value="4pyrrole_Mease_sub1"/>
</dbReference>
<evidence type="ECO:0000259" key="6">
    <source>
        <dbReference type="Pfam" id="PF00590"/>
    </source>
</evidence>
<dbReference type="PANTHER" id="PTHR46111">
    <property type="entry name" value="RIBOSOMAL RNA SMALL SUBUNIT METHYLTRANSFERASE I"/>
    <property type="match status" value="1"/>
</dbReference>
<dbReference type="Gene3D" id="3.40.1010.10">
    <property type="entry name" value="Cobalt-precorrin-4 Transmethylase, Domain 1"/>
    <property type="match status" value="1"/>
</dbReference>
<gene>
    <name evidence="7" type="primary">rsmI</name>
    <name evidence="7" type="ORF">SALLE_v1c07960</name>
</gene>
<sequence>MKIQKTYKNPKPTIYLVGTPIGNLQDMSFRSIEVLTSVDEIYCEDTRTSSTLLSHYKIKKPLVSFHKFNEASRLEKIKESLEQGKNIAIISDAGVPVICDPGAKLLEKLINDDKFEHFSITAINAGPAYIHCLIVSGFSGIENNFLGFWDQKNKNQELVINNFKKDVAYIFYESVHRIRQTLLFLSQKLGGESKILIGREITKINEEFVWLSASEIQEYLDTNQLTEKGEFVVVLIPEMGNLKLSISEEEQIEKVMIEKNNGLNTKSAISKVSKEFGLNKNKLYELFHKK</sequence>
<dbReference type="PIRSF" id="PIRSF005917">
    <property type="entry name" value="MTase_YraL"/>
    <property type="match status" value="1"/>
</dbReference>
<feature type="domain" description="Tetrapyrrole methylase" evidence="6">
    <location>
        <begin position="13"/>
        <end position="212"/>
    </location>
</feature>
<proteinExistence type="predicted"/>
<dbReference type="Pfam" id="PF00590">
    <property type="entry name" value="TP_methylase"/>
    <property type="match status" value="1"/>
</dbReference>
<dbReference type="GO" id="GO:0008168">
    <property type="term" value="F:methyltransferase activity"/>
    <property type="evidence" value="ECO:0007669"/>
    <property type="project" value="UniProtKB-KW"/>
</dbReference>
<evidence type="ECO:0000256" key="5">
    <source>
        <dbReference type="ARBA" id="ARBA00022691"/>
    </source>
</evidence>
<keyword evidence="1" id="KW-0963">Cytoplasm</keyword>
<keyword evidence="5" id="KW-0949">S-adenosyl-L-methionine</keyword>
<keyword evidence="2" id="KW-0698">rRNA processing</keyword>
<dbReference type="PANTHER" id="PTHR46111:SF1">
    <property type="entry name" value="RIBOSOMAL RNA SMALL SUBUNIT METHYLTRANSFERASE I"/>
    <property type="match status" value="1"/>
</dbReference>
<reference evidence="7 8" key="1">
    <citation type="submission" date="2018-07" db="EMBL/GenBank/DDBJ databases">
        <title>Complete genome sequence of Spiroplasma alleghenense PLHS-1 (ATCC 51752).</title>
        <authorList>
            <person name="Chou L."/>
            <person name="Lee T.-Y."/>
            <person name="Tsai Y.-M."/>
            <person name="Kuo C.-H."/>
        </authorList>
    </citation>
    <scope>NUCLEOTIDE SEQUENCE [LARGE SCALE GENOMIC DNA]</scope>
    <source>
        <strain evidence="7 8">PLHS-1</strain>
    </source>
</reference>
<keyword evidence="4 7" id="KW-0808">Transferase</keyword>
<dbReference type="PROSITE" id="PS01296">
    <property type="entry name" value="RSMI"/>
    <property type="match status" value="1"/>
</dbReference>
<dbReference type="Gene3D" id="3.30.950.10">
    <property type="entry name" value="Methyltransferase, Cobalt-precorrin-4 Transmethylase, Domain 2"/>
    <property type="match status" value="1"/>
</dbReference>